<keyword evidence="10" id="KW-1185">Reference proteome</keyword>
<feature type="chain" id="PRO_5044768753" description="DOMON domain-containing protein" evidence="7">
    <location>
        <begin position="31"/>
        <end position="250"/>
    </location>
</feature>
<dbReference type="CDD" id="cd09629">
    <property type="entry name" value="DOMON_CIL1_like"/>
    <property type="match status" value="1"/>
</dbReference>
<keyword evidence="2" id="KW-0813">Transport</keyword>
<organism evidence="9 10">
    <name type="scientific">Castilleja foliolosa</name>
    <dbReference type="NCBI Taxonomy" id="1961234"/>
    <lineage>
        <taxon>Eukaryota</taxon>
        <taxon>Viridiplantae</taxon>
        <taxon>Streptophyta</taxon>
        <taxon>Embryophyta</taxon>
        <taxon>Tracheophyta</taxon>
        <taxon>Spermatophyta</taxon>
        <taxon>Magnoliopsida</taxon>
        <taxon>eudicotyledons</taxon>
        <taxon>Gunneridae</taxon>
        <taxon>Pentapetalae</taxon>
        <taxon>asterids</taxon>
        <taxon>lamiids</taxon>
        <taxon>Lamiales</taxon>
        <taxon>Orobanchaceae</taxon>
        <taxon>Pedicularideae</taxon>
        <taxon>Castillejinae</taxon>
        <taxon>Castilleja</taxon>
    </lineage>
</organism>
<dbReference type="Pfam" id="PF04526">
    <property type="entry name" value="DUF568"/>
    <property type="match status" value="1"/>
</dbReference>
<feature type="domain" description="DOMON" evidence="8">
    <location>
        <begin position="54"/>
        <end position="172"/>
    </location>
</feature>
<dbReference type="GO" id="GO:0016020">
    <property type="term" value="C:membrane"/>
    <property type="evidence" value="ECO:0007669"/>
    <property type="project" value="UniProtKB-SubCell"/>
</dbReference>
<comment type="caution">
    <text evidence="9">The sequence shown here is derived from an EMBL/GenBank/DDBJ whole genome shotgun (WGS) entry which is preliminary data.</text>
</comment>
<evidence type="ECO:0000256" key="7">
    <source>
        <dbReference type="SAM" id="SignalP"/>
    </source>
</evidence>
<proteinExistence type="predicted"/>
<accession>A0ABD3BGI0</accession>
<dbReference type="AlphaFoldDB" id="A0ABD3BGI0"/>
<name>A0ABD3BGI0_9LAMI</name>
<evidence type="ECO:0000256" key="1">
    <source>
        <dbReference type="ARBA" id="ARBA00004370"/>
    </source>
</evidence>
<dbReference type="InterPro" id="IPR045265">
    <property type="entry name" value="AIR12_DOMON"/>
</dbReference>
<evidence type="ECO:0000256" key="5">
    <source>
        <dbReference type="ARBA" id="ARBA00023136"/>
    </source>
</evidence>
<dbReference type="PANTHER" id="PTHR23130:SF157">
    <property type="entry name" value="AUXIN-INDUCED IN ROOT CULTURES PROTEIN 12"/>
    <property type="match status" value="1"/>
</dbReference>
<dbReference type="Proteomes" id="UP001632038">
    <property type="component" value="Unassembled WGS sequence"/>
</dbReference>
<dbReference type="PANTHER" id="PTHR23130">
    <property type="entry name" value="CYTOCHROME B561 AND DOMON DOMAIN-CONTAINING PROTEIN"/>
    <property type="match status" value="1"/>
</dbReference>
<keyword evidence="4" id="KW-0249">Electron transport</keyword>
<reference evidence="10" key="1">
    <citation type="journal article" date="2024" name="IScience">
        <title>Strigolactones Initiate the Formation of Haustorium-like Structures in Castilleja.</title>
        <authorList>
            <person name="Buerger M."/>
            <person name="Peterson D."/>
            <person name="Chory J."/>
        </authorList>
    </citation>
    <scope>NUCLEOTIDE SEQUENCE [LARGE SCALE GENOMIC DNA]</scope>
</reference>
<protein>
    <recommendedName>
        <fullName evidence="8">DOMON domain-containing protein</fullName>
    </recommendedName>
</protein>
<feature type="compositionally biased region" description="Low complexity" evidence="6">
    <location>
        <begin position="202"/>
        <end position="211"/>
    </location>
</feature>
<evidence type="ECO:0000256" key="2">
    <source>
        <dbReference type="ARBA" id="ARBA00022448"/>
    </source>
</evidence>
<evidence type="ECO:0000313" key="10">
    <source>
        <dbReference type="Proteomes" id="UP001632038"/>
    </source>
</evidence>
<gene>
    <name evidence="9" type="ORF">CASFOL_039699</name>
</gene>
<evidence type="ECO:0000256" key="3">
    <source>
        <dbReference type="ARBA" id="ARBA00022729"/>
    </source>
</evidence>
<comment type="subcellular location">
    <subcellularLocation>
        <location evidence="1">Membrane</location>
    </subcellularLocation>
</comment>
<feature type="signal peptide" evidence="7">
    <location>
        <begin position="1"/>
        <end position="30"/>
    </location>
</feature>
<feature type="compositionally biased region" description="Gly residues" evidence="6">
    <location>
        <begin position="212"/>
        <end position="224"/>
    </location>
</feature>
<dbReference type="InterPro" id="IPR005018">
    <property type="entry name" value="DOMON_domain"/>
</dbReference>
<sequence length="250" mass="25981">MTMASSSLQLPLFLLIAAVALPLLISPASSQTCTSQTFNQTNTTFANCRDLPTLQAQIHWTYSPSARPNPTLDIAFIAPPAARDGWVAWALNPTQSGMVGAQSLVAFRNGTDGSMVVRTYNITSYSSIAESPIAYEVLSRRAESSDGLMRIFATLALPAGQAAEVNQVWQVGSAVRNGVPVAHAFSPANLNSRGTLRLEGAAAEPAPAPTRGNGGGGTQGGNDRGGSWRVSAGGLGLYGGLVLLGVFMGF</sequence>
<keyword evidence="5" id="KW-0472">Membrane</keyword>
<evidence type="ECO:0000256" key="4">
    <source>
        <dbReference type="ARBA" id="ARBA00022982"/>
    </source>
</evidence>
<evidence type="ECO:0000259" key="8">
    <source>
        <dbReference type="PROSITE" id="PS50836"/>
    </source>
</evidence>
<feature type="region of interest" description="Disordered" evidence="6">
    <location>
        <begin position="202"/>
        <end position="226"/>
    </location>
</feature>
<dbReference type="PROSITE" id="PS50836">
    <property type="entry name" value="DOMON"/>
    <property type="match status" value="1"/>
</dbReference>
<evidence type="ECO:0000256" key="6">
    <source>
        <dbReference type="SAM" id="MobiDB-lite"/>
    </source>
</evidence>
<evidence type="ECO:0000313" key="9">
    <source>
        <dbReference type="EMBL" id="KAL3616309.1"/>
    </source>
</evidence>
<dbReference type="EMBL" id="JAVIJP010000092">
    <property type="protein sequence ID" value="KAL3616309.1"/>
    <property type="molecule type" value="Genomic_DNA"/>
</dbReference>
<keyword evidence="3 7" id="KW-0732">Signal</keyword>